<gene>
    <name evidence="3" type="ORF">GLP33_17245</name>
</gene>
<dbReference type="Pfam" id="PF01051">
    <property type="entry name" value="Rep3_N"/>
    <property type="match status" value="1"/>
</dbReference>
<dbReference type="EMBL" id="WMCP01000026">
    <property type="protein sequence ID" value="MCF2303478.1"/>
    <property type="molecule type" value="Genomic_DNA"/>
</dbReference>
<dbReference type="InterPro" id="IPR000525">
    <property type="entry name" value="Initiator_Rep_WH1"/>
</dbReference>
<proteinExistence type="inferred from homology"/>
<reference evidence="3" key="1">
    <citation type="submission" date="2019-11" db="EMBL/GenBank/DDBJ databases">
        <title>Comparative genomics of photobacteria reveal adaptation to distinct habitats.</title>
        <authorList>
            <person name="Fuertes-Perez S."/>
            <person name="Hilgarth M."/>
            <person name="Vogel R.F."/>
        </authorList>
    </citation>
    <scope>NUCLEOTIDE SEQUENCE</scope>
    <source>
        <strain evidence="3">TMW2.2145</strain>
    </source>
</reference>
<sequence>MDQLTIVQANDLVDASYSLSINEVRLISLAATMFDSRKPNCGEIKIYIADFKKAYGIDYCDIYSQLREAVKSIMRKPIKLYDSEINEVNELAWLVGNRYNPSGDGSYVSMTFSPLIEPYLFELKERFTKIDFKYAAKLNTPFSFRLYQWLKKVEHLNKNKNGGAVSIELDNQWMKDQAQIIGKYADWRDFKKYVIVPAVDKINNETDLSVMWEPIKTGRAISGVRFTYVIETGAFAKPVRPRLKRRPKVIKGSDAEGSWMRANLKLLLAYEVELKAYDSAVKLDIKDVERIAEYSYIFDRVTHKRALRELSERRARVV</sequence>
<evidence type="ECO:0000256" key="1">
    <source>
        <dbReference type="ARBA" id="ARBA00038283"/>
    </source>
</evidence>
<evidence type="ECO:0000259" key="2">
    <source>
        <dbReference type="Pfam" id="PF01051"/>
    </source>
</evidence>
<accession>A0AAW4ZWJ0</accession>
<feature type="domain" description="Initiator Rep protein WH1" evidence="2">
    <location>
        <begin position="6"/>
        <end position="151"/>
    </location>
</feature>
<dbReference type="AlphaFoldDB" id="A0AAW4ZWJ0"/>
<dbReference type="Proteomes" id="UP000813876">
    <property type="component" value="Unassembled WGS sequence"/>
</dbReference>
<name>A0AAW4ZWJ0_PHOPO</name>
<dbReference type="InterPro" id="IPR036388">
    <property type="entry name" value="WH-like_DNA-bd_sf"/>
</dbReference>
<comment type="caution">
    <text evidence="3">The sequence shown here is derived from an EMBL/GenBank/DDBJ whole genome shotgun (WGS) entry which is preliminary data.</text>
</comment>
<dbReference type="GO" id="GO:0003887">
    <property type="term" value="F:DNA-directed DNA polymerase activity"/>
    <property type="evidence" value="ECO:0007669"/>
    <property type="project" value="InterPro"/>
</dbReference>
<dbReference type="InterPro" id="IPR036390">
    <property type="entry name" value="WH_DNA-bd_sf"/>
</dbReference>
<organism evidence="3 4">
    <name type="scientific">Photobacterium phosphoreum</name>
    <dbReference type="NCBI Taxonomy" id="659"/>
    <lineage>
        <taxon>Bacteria</taxon>
        <taxon>Pseudomonadati</taxon>
        <taxon>Pseudomonadota</taxon>
        <taxon>Gammaproteobacteria</taxon>
        <taxon>Vibrionales</taxon>
        <taxon>Vibrionaceae</taxon>
        <taxon>Photobacterium</taxon>
    </lineage>
</organism>
<protein>
    <submittedName>
        <fullName evidence="3">RepB family plasmid replication initiator protein</fullName>
    </submittedName>
</protein>
<dbReference type="RefSeq" id="WP_232581633.1">
    <property type="nucleotide sequence ID" value="NZ_WMCP01000026.1"/>
</dbReference>
<dbReference type="GO" id="GO:0006270">
    <property type="term" value="P:DNA replication initiation"/>
    <property type="evidence" value="ECO:0007669"/>
    <property type="project" value="InterPro"/>
</dbReference>
<comment type="similarity">
    <text evidence="1">Belongs to the initiator RepB protein family.</text>
</comment>
<evidence type="ECO:0000313" key="4">
    <source>
        <dbReference type="Proteomes" id="UP000813876"/>
    </source>
</evidence>
<dbReference type="Gene3D" id="1.10.10.10">
    <property type="entry name" value="Winged helix-like DNA-binding domain superfamily/Winged helix DNA-binding domain"/>
    <property type="match status" value="2"/>
</dbReference>
<dbReference type="Pfam" id="PF21205">
    <property type="entry name" value="Rep3_C"/>
    <property type="match status" value="1"/>
</dbReference>
<dbReference type="SUPFAM" id="SSF46785">
    <property type="entry name" value="Winged helix' DNA-binding domain"/>
    <property type="match status" value="2"/>
</dbReference>
<evidence type="ECO:0000313" key="3">
    <source>
        <dbReference type="EMBL" id="MCF2303478.1"/>
    </source>
</evidence>